<keyword evidence="3" id="KW-1185">Reference proteome</keyword>
<evidence type="ECO:0000259" key="1">
    <source>
        <dbReference type="Pfam" id="PF06527"/>
    </source>
</evidence>
<reference evidence="2 3" key="1">
    <citation type="submission" date="2018-04" db="EMBL/GenBank/DDBJ databases">
        <title>Pararhodobacter oceanense sp. nov., isolated from marine intertidal sediment.</title>
        <authorList>
            <person name="Wang X.-L."/>
            <person name="Du Z.-J."/>
        </authorList>
    </citation>
    <scope>NUCLEOTIDE SEQUENCE [LARGE SCALE GENOMIC DNA]</scope>
    <source>
        <strain evidence="2 3">AM505</strain>
    </source>
</reference>
<dbReference type="InterPro" id="IPR009492">
    <property type="entry name" value="TniQ"/>
</dbReference>
<organism evidence="2 3">
    <name type="scientific">Pararhodobacter oceanensis</name>
    <dbReference type="NCBI Taxonomy" id="2172121"/>
    <lineage>
        <taxon>Bacteria</taxon>
        <taxon>Pseudomonadati</taxon>
        <taxon>Pseudomonadota</taxon>
        <taxon>Alphaproteobacteria</taxon>
        <taxon>Rhodobacterales</taxon>
        <taxon>Paracoccaceae</taxon>
        <taxon>Pararhodobacter</taxon>
    </lineage>
</organism>
<accession>A0A2T8HPU2</accession>
<evidence type="ECO:0000313" key="2">
    <source>
        <dbReference type="EMBL" id="PVH27302.1"/>
    </source>
</evidence>
<dbReference type="AlphaFoldDB" id="A0A2T8HPU2"/>
<dbReference type="EMBL" id="QDKM01000017">
    <property type="protein sequence ID" value="PVH27302.1"/>
    <property type="molecule type" value="Genomic_DNA"/>
</dbReference>
<name>A0A2T8HPU2_9RHOB</name>
<dbReference type="Pfam" id="PF06527">
    <property type="entry name" value="TniQ"/>
    <property type="match status" value="1"/>
</dbReference>
<feature type="domain" description="TniQ" evidence="1">
    <location>
        <begin position="24"/>
        <end position="157"/>
    </location>
</feature>
<sequence>MRTKSSPRAGVKRRGFNMAKLFPHLPFVDHETPMSWAGRLAAFHTHGPVLPFLNDLSIPMKDLAGGVHGAVERLCDMANQDPEPVLRNAMRRRGDRRIDLRGEKVSAEFLTGLVTRFCPLCLLDDEKEHERPQVTHRHRWTWMLQPVRTCPLHELALVERREGVWTDFAHELAVIVPEVGAQLLQISKAQEVREPSPLQGYAVERLEGQGGPSWLDQQSLEQAVRATEVLGAVIAFGSDAKASDVTSDGWDAAGRVAWPFVCRGETGVRDALGLIGGASPSAKGGKPLRVRDFGMLYAWLSAPKLTKDPGPIRDVLRDHLVNTTDVMAGTKVLGKDITEPRLSSITSLARSEKVHHLTLRKVLISRKLIPADAEERSCSMTLVNYKVGRDLAAAMNRAVAFTALPEALNASRPMCGSACNFDPCIGVIGVQK</sequence>
<gene>
    <name evidence="2" type="ORF">DDE20_18395</name>
</gene>
<evidence type="ECO:0000313" key="3">
    <source>
        <dbReference type="Proteomes" id="UP000245911"/>
    </source>
</evidence>
<dbReference type="Proteomes" id="UP000245911">
    <property type="component" value="Unassembled WGS sequence"/>
</dbReference>
<proteinExistence type="predicted"/>
<protein>
    <recommendedName>
        <fullName evidence="1">TniQ domain-containing protein</fullName>
    </recommendedName>
</protein>
<comment type="caution">
    <text evidence="2">The sequence shown here is derived from an EMBL/GenBank/DDBJ whole genome shotgun (WGS) entry which is preliminary data.</text>
</comment>
<dbReference type="OrthoDB" id="7595282at2"/>